<accession>A0A239VJ04</accession>
<sequence>MDRAYAPDLTAPQGWEKAWEVAEQRELERVEKAKSKATAFLLGPPTSHEGLLARSGFFVKGDPDGGNGGNGGRSQVRDSEDSLEVIVVQRINGTIRPMPGSGLPEDTALPLDFPPEPRIARALAGCTVRLPAWSTASDIDNIIAALEDMSFPGWQQDCPWLQGQLVLVLDEQGHARVANLDVAYELETGLTVTTSRENT</sequence>
<proteinExistence type="predicted"/>
<dbReference type="Proteomes" id="UP000242637">
    <property type="component" value="Chromosome 1"/>
</dbReference>
<gene>
    <name evidence="3" type="ORF">SAMEA4475696_01285</name>
</gene>
<evidence type="ECO:0000313" key="3">
    <source>
        <dbReference type="EMBL" id="SNV21584.1"/>
    </source>
</evidence>
<reference evidence="3 4" key="1">
    <citation type="submission" date="2017-06" db="EMBL/GenBank/DDBJ databases">
        <authorList>
            <consortium name="Pathogen Informatics"/>
        </authorList>
    </citation>
    <scope>NUCLEOTIDE SEQUENCE [LARGE SCALE GENOMIC DNA]</scope>
    <source>
        <strain evidence="3 4">NCTC13039</strain>
    </source>
</reference>
<name>A0A239VJ04_9MICO</name>
<dbReference type="KEGG" id="dco:SAMEA4475696_1285"/>
<evidence type="ECO:0000259" key="2">
    <source>
        <dbReference type="Pfam" id="PF18395"/>
    </source>
</evidence>
<keyword evidence="4" id="KW-1185">Reference proteome</keyword>
<protein>
    <recommendedName>
        <fullName evidence="2">Cas3 C-terminal domain-containing protein</fullName>
    </recommendedName>
</protein>
<dbReference type="Pfam" id="PF18395">
    <property type="entry name" value="Cas3_C"/>
    <property type="match status" value="1"/>
</dbReference>
<evidence type="ECO:0000313" key="4">
    <source>
        <dbReference type="Proteomes" id="UP000242637"/>
    </source>
</evidence>
<organism evidence="3 4">
    <name type="scientific">Dermatophilus congolensis</name>
    <dbReference type="NCBI Taxonomy" id="1863"/>
    <lineage>
        <taxon>Bacteria</taxon>
        <taxon>Bacillati</taxon>
        <taxon>Actinomycetota</taxon>
        <taxon>Actinomycetes</taxon>
        <taxon>Micrococcales</taxon>
        <taxon>Dermatophilaceae</taxon>
        <taxon>Dermatophilus</taxon>
    </lineage>
</organism>
<feature type="domain" description="Cas3 C-terminal" evidence="2">
    <location>
        <begin position="77"/>
        <end position="190"/>
    </location>
</feature>
<dbReference type="EMBL" id="LT906453">
    <property type="protein sequence ID" value="SNV21584.1"/>
    <property type="molecule type" value="Genomic_DNA"/>
</dbReference>
<dbReference type="RefSeq" id="WP_051277758.1">
    <property type="nucleotide sequence ID" value="NZ_LT906453.1"/>
</dbReference>
<dbReference type="InterPro" id="IPR041372">
    <property type="entry name" value="Cas3_C"/>
</dbReference>
<evidence type="ECO:0000256" key="1">
    <source>
        <dbReference type="SAM" id="MobiDB-lite"/>
    </source>
</evidence>
<dbReference type="STRING" id="1121387.GCA_000429885_02026"/>
<dbReference type="GeneID" id="63460587"/>
<dbReference type="AlphaFoldDB" id="A0A239VJ04"/>
<feature type="region of interest" description="Disordered" evidence="1">
    <location>
        <begin position="58"/>
        <end position="79"/>
    </location>
</feature>